<reference evidence="1 2" key="1">
    <citation type="submission" date="2016-11" db="EMBL/GenBank/DDBJ databases">
        <title>The macronuclear genome of Stentor coeruleus: a giant cell with tiny introns.</title>
        <authorList>
            <person name="Slabodnick M."/>
            <person name="Ruby J.G."/>
            <person name="Reiff S.B."/>
            <person name="Swart E.C."/>
            <person name="Gosai S."/>
            <person name="Prabakaran S."/>
            <person name="Witkowska E."/>
            <person name="Larue G.E."/>
            <person name="Fisher S."/>
            <person name="Freeman R.M."/>
            <person name="Gunawardena J."/>
            <person name="Chu W."/>
            <person name="Stover N.A."/>
            <person name="Gregory B.D."/>
            <person name="Nowacki M."/>
            <person name="Derisi J."/>
            <person name="Roy S.W."/>
            <person name="Marshall W.F."/>
            <person name="Sood P."/>
        </authorList>
    </citation>
    <scope>NUCLEOTIDE SEQUENCE [LARGE SCALE GENOMIC DNA]</scope>
    <source>
        <strain evidence="1">WM001</strain>
    </source>
</reference>
<evidence type="ECO:0000313" key="2">
    <source>
        <dbReference type="Proteomes" id="UP000187209"/>
    </source>
</evidence>
<evidence type="ECO:0000313" key="1">
    <source>
        <dbReference type="EMBL" id="OMJ90354.1"/>
    </source>
</evidence>
<name>A0A1R2CMV1_9CILI</name>
<organism evidence="1 2">
    <name type="scientific">Stentor coeruleus</name>
    <dbReference type="NCBI Taxonomy" id="5963"/>
    <lineage>
        <taxon>Eukaryota</taxon>
        <taxon>Sar</taxon>
        <taxon>Alveolata</taxon>
        <taxon>Ciliophora</taxon>
        <taxon>Postciliodesmatophora</taxon>
        <taxon>Heterotrichea</taxon>
        <taxon>Heterotrichida</taxon>
        <taxon>Stentoridae</taxon>
        <taxon>Stentor</taxon>
    </lineage>
</organism>
<dbReference type="Proteomes" id="UP000187209">
    <property type="component" value="Unassembled WGS sequence"/>
</dbReference>
<dbReference type="AlphaFoldDB" id="A0A1R2CMV1"/>
<accession>A0A1R2CMV1</accession>
<protein>
    <submittedName>
        <fullName evidence="1">Uncharacterized protein</fullName>
    </submittedName>
</protein>
<sequence length="83" mass="9168">MALKNLTMSISSTQSILSIGFDSSPIGGQVSDYDKSPISKPYPCNDSLVTLFSLNVIRCKDESEEKGYTHNPMNNDKCKCQVF</sequence>
<dbReference type="EMBL" id="MPUH01000104">
    <property type="protein sequence ID" value="OMJ90354.1"/>
    <property type="molecule type" value="Genomic_DNA"/>
</dbReference>
<keyword evidence="2" id="KW-1185">Reference proteome</keyword>
<proteinExistence type="predicted"/>
<comment type="caution">
    <text evidence="1">The sequence shown here is derived from an EMBL/GenBank/DDBJ whole genome shotgun (WGS) entry which is preliminary data.</text>
</comment>
<gene>
    <name evidence="1" type="ORF">SteCoe_7267</name>
</gene>